<evidence type="ECO:0000313" key="1">
    <source>
        <dbReference type="EMBL" id="ACJ84411.1"/>
    </source>
</evidence>
<name>B7FI32_MEDTR</name>
<organism evidence="1">
    <name type="scientific">Medicago truncatula</name>
    <name type="common">Barrel medic</name>
    <name type="synonym">Medicago tribuloides</name>
    <dbReference type="NCBI Taxonomy" id="3880"/>
    <lineage>
        <taxon>Eukaryota</taxon>
        <taxon>Viridiplantae</taxon>
        <taxon>Streptophyta</taxon>
        <taxon>Embryophyta</taxon>
        <taxon>Tracheophyta</taxon>
        <taxon>Spermatophyta</taxon>
        <taxon>Magnoliopsida</taxon>
        <taxon>eudicotyledons</taxon>
        <taxon>Gunneridae</taxon>
        <taxon>Pentapetalae</taxon>
        <taxon>rosids</taxon>
        <taxon>fabids</taxon>
        <taxon>Fabales</taxon>
        <taxon>Fabaceae</taxon>
        <taxon>Papilionoideae</taxon>
        <taxon>50 kb inversion clade</taxon>
        <taxon>NPAAA clade</taxon>
        <taxon>Hologalegina</taxon>
        <taxon>IRL clade</taxon>
        <taxon>Trifolieae</taxon>
        <taxon>Medicago</taxon>
    </lineage>
</organism>
<protein>
    <submittedName>
        <fullName evidence="1">Uncharacterized protein</fullName>
    </submittedName>
</protein>
<evidence type="ECO:0000313" key="2">
    <source>
        <dbReference type="EMBL" id="AFK41744.1"/>
    </source>
</evidence>
<proteinExistence type="evidence at transcript level"/>
<reference evidence="1" key="1">
    <citation type="submission" date="2008-12" db="EMBL/GenBank/DDBJ databases">
        <title>Medicago truncatula full length cdna cloning project.</title>
        <authorList>
            <person name="Moskal W."/>
            <person name="Chan A."/>
            <person name="Cheung F."/>
            <person name="Xiao Y."/>
            <person name="Town C.D."/>
        </authorList>
    </citation>
    <scope>NUCLEOTIDE SEQUENCE</scope>
</reference>
<dbReference type="AlphaFoldDB" id="B7FI32"/>
<reference evidence="2" key="2">
    <citation type="submission" date="2012-05" db="EMBL/GenBank/DDBJ databases">
        <authorList>
            <person name="Krishnakumar V."/>
            <person name="Cheung F."/>
            <person name="Xiao Y."/>
            <person name="Chan A."/>
            <person name="Moskal W.A."/>
            <person name="Town C.D."/>
        </authorList>
    </citation>
    <scope>NUCLEOTIDE SEQUENCE</scope>
</reference>
<dbReference type="EMBL" id="BT141950">
    <property type="protein sequence ID" value="AFK41744.1"/>
    <property type="molecule type" value="mRNA"/>
</dbReference>
<dbReference type="EMBL" id="BT051749">
    <property type="protein sequence ID" value="ACJ84411.1"/>
    <property type="molecule type" value="mRNA"/>
</dbReference>
<sequence length="60" mass="6773">MMTVNESLVCSFQILKPLDKSLSLALEAQLQLSLVLQQDSSKHFLVLKHDMVDMILICNV</sequence>
<accession>B7FI32</accession>